<accession>A0A851GNA8</accession>
<evidence type="ECO:0000313" key="11">
    <source>
        <dbReference type="EMBL" id="NWK55614.1"/>
    </source>
</evidence>
<dbReference type="InterPro" id="IPR023296">
    <property type="entry name" value="Glyco_hydro_beta-prop_sf"/>
</dbReference>
<evidence type="ECO:0000256" key="4">
    <source>
        <dbReference type="ARBA" id="ARBA00022801"/>
    </source>
</evidence>
<dbReference type="GO" id="GO:0016798">
    <property type="term" value="F:hydrolase activity, acting on glycosyl bonds"/>
    <property type="evidence" value="ECO:0007669"/>
    <property type="project" value="UniProtKB-KW"/>
</dbReference>
<evidence type="ECO:0000313" key="12">
    <source>
        <dbReference type="Proteomes" id="UP000557872"/>
    </source>
</evidence>
<proteinExistence type="predicted"/>
<feature type="compositionally biased region" description="Acidic residues" evidence="8">
    <location>
        <begin position="946"/>
        <end position="964"/>
    </location>
</feature>
<evidence type="ECO:0000256" key="9">
    <source>
        <dbReference type="SAM" id="SignalP"/>
    </source>
</evidence>
<dbReference type="InterPro" id="IPR013320">
    <property type="entry name" value="ConA-like_dom_sf"/>
</dbReference>
<dbReference type="InterPro" id="IPR006558">
    <property type="entry name" value="LamG-like"/>
</dbReference>
<dbReference type="RefSeq" id="WP_178932163.1">
    <property type="nucleotide sequence ID" value="NZ_JACBAZ010000003.1"/>
</dbReference>
<feature type="region of interest" description="Disordered" evidence="8">
    <location>
        <begin position="299"/>
        <end position="346"/>
    </location>
</feature>
<feature type="chain" id="PRO_5032303927" evidence="9">
    <location>
        <begin position="21"/>
        <end position="1067"/>
    </location>
</feature>
<protein>
    <submittedName>
        <fullName evidence="11">Family 43 glycosylhydrolase</fullName>
    </submittedName>
</protein>
<evidence type="ECO:0000256" key="3">
    <source>
        <dbReference type="ARBA" id="ARBA00022729"/>
    </source>
</evidence>
<dbReference type="InterPro" id="IPR050727">
    <property type="entry name" value="GH43_arabinanases"/>
</dbReference>
<dbReference type="Pfam" id="PF18884">
    <property type="entry name" value="TSP3_bac"/>
    <property type="match status" value="3"/>
</dbReference>
<evidence type="ECO:0000259" key="10">
    <source>
        <dbReference type="SMART" id="SM00560"/>
    </source>
</evidence>
<dbReference type="PANTHER" id="PTHR43301">
    <property type="entry name" value="ARABINAN ENDO-1,5-ALPHA-L-ARABINOSIDASE"/>
    <property type="match status" value="1"/>
</dbReference>
<comment type="subcellular location">
    <subcellularLocation>
        <location evidence="1">Secreted</location>
    </subcellularLocation>
</comment>
<dbReference type="SUPFAM" id="SSF49899">
    <property type="entry name" value="Concanavalin A-like lectins/glucanases"/>
    <property type="match status" value="2"/>
</dbReference>
<feature type="domain" description="LamG-like jellyroll fold" evidence="10">
    <location>
        <begin position="121"/>
        <end position="267"/>
    </location>
</feature>
<reference evidence="11 12" key="1">
    <citation type="submission" date="2020-07" db="EMBL/GenBank/DDBJ databases">
        <title>Roseicoccus Jingziensis gen. nov., sp. nov., isolated from coastal seawater.</title>
        <authorList>
            <person name="Feng X."/>
        </authorList>
    </citation>
    <scope>NUCLEOTIDE SEQUENCE [LARGE SCALE GENOMIC DNA]</scope>
    <source>
        <strain evidence="11 12">N1E253</strain>
    </source>
</reference>
<evidence type="ECO:0000256" key="8">
    <source>
        <dbReference type="SAM" id="MobiDB-lite"/>
    </source>
</evidence>
<sequence>MLCKYVLGFILCGFVSSVQAETIAHWNFEQDLVDASVVSGGGYGHTTANGVFQSAAADISGNGNHLSAWGAGSYGVNHGDDVPAYNQVGSTRSVTNASASAAGLMTLGGLELSGEDVGALQDWTIEAAVKFSNGSMGRYVTILGMDGEYGYLAPVYFQKTNANKVRILITDAVGATEIISSQSVVVDTWYHVVAVNNASDDTMKLFLNGQLVGSATAKTIPAYTSGTSGSDAWAISVGRGLYKNLHADRLSGYIDDIRISNVALPESQFLQNFDSDSDGINDFWELGFAGISSLDDLNGGNAGSGPGSGTGDFDGDGVSDLTEFQLGSRPNDKDSDGDGLEDGDEVSGRLNPFLLGVLRQPFTPGSDAPGDATSPVSDDSDDDGCRDKAEIAYGTDPNSSTSTPPDLQDVLVFSFFRSNGQNGVYLAYSRDGLNWTELNDGNVVLVPDEGTLTRDPHITRGKDGKFHMVWTTNWSGTDMGYAFSDDLINWSEPQRLDVMGSVPNAENVWAPEMVYDESNDHYTIFWSSRVTGTFNGEGRQYQTTTKDFVTFTQAELFYEPGWDVIDASIIEVGDGTYGMFVKDERDPGKSLHYTTSINESGPYAIPASAPLFGGAAGGGWAEGPSAAKLGDTWFLYWDYYRLGYYGVATSSDLVNWTEKTNQLTMPSGVRHGTMFAMPASEFDAIFFPPIPVGEPAVMRHRYNFDGDVNDSIGAEDGTLVNITGGSSFSGGQLELGNDGSQTGANVDHVALPANLISNLGDDISIELWAGVTSDAAWQRFFDFGEGSDGSGSNGYYIFASPHTNTDILIAGYKQGTTNIEQRLGESAAITSSLTEPTHLVLTWDGENDAVILYVNGVEVDKDLSPHFDITDMADVTNYLGRSRWTSDSGFVGSFDELRLWKGVLTAEEVATHYTNGSNATPAPRDHDDDGLSDVDEYKIINFSPSDDIEGLDDVAGPDDSPSETDFDKDGQSDAEEIAIGTDPTDANSRFKIDSFQIDRENQDIVIRWKTAGFVPGTEFVVYRSNDMVNWVPISAPIPIQGSMTSFTDEDYSEQVQSVFYSVEAAAN</sequence>
<name>A0A851GNA8_9BACT</name>
<dbReference type="AlphaFoldDB" id="A0A851GNA8"/>
<dbReference type="Pfam" id="PF13385">
    <property type="entry name" value="Laminin_G_3"/>
    <property type="match status" value="2"/>
</dbReference>
<dbReference type="SUPFAM" id="SSF75005">
    <property type="entry name" value="Arabinanase/levansucrase/invertase"/>
    <property type="match status" value="1"/>
</dbReference>
<evidence type="ECO:0000256" key="1">
    <source>
        <dbReference type="ARBA" id="ARBA00004613"/>
    </source>
</evidence>
<dbReference type="Proteomes" id="UP000557872">
    <property type="component" value="Unassembled WGS sequence"/>
</dbReference>
<keyword evidence="2" id="KW-0964">Secreted</keyword>
<dbReference type="EMBL" id="JACBAZ010000003">
    <property type="protein sequence ID" value="NWK55614.1"/>
    <property type="molecule type" value="Genomic_DNA"/>
</dbReference>
<organism evidence="11 12">
    <name type="scientific">Oceaniferula marina</name>
    <dbReference type="NCBI Taxonomy" id="2748318"/>
    <lineage>
        <taxon>Bacteria</taxon>
        <taxon>Pseudomonadati</taxon>
        <taxon>Verrucomicrobiota</taxon>
        <taxon>Verrucomicrobiia</taxon>
        <taxon>Verrucomicrobiales</taxon>
        <taxon>Verrucomicrobiaceae</taxon>
        <taxon>Oceaniferula</taxon>
    </lineage>
</organism>
<keyword evidence="3 9" id="KW-0732">Signal</keyword>
<keyword evidence="7" id="KW-0326">Glycosidase</keyword>
<dbReference type="CDD" id="cd08983">
    <property type="entry name" value="GH43_Bt3655-like"/>
    <property type="match status" value="1"/>
</dbReference>
<dbReference type="PANTHER" id="PTHR43301:SF3">
    <property type="entry name" value="ARABINAN ENDO-1,5-ALPHA-L-ARABINOSIDASE A-RELATED"/>
    <property type="match status" value="1"/>
</dbReference>
<feature type="compositionally biased region" description="Gly residues" evidence="8">
    <location>
        <begin position="300"/>
        <end position="312"/>
    </location>
</feature>
<evidence type="ECO:0000256" key="5">
    <source>
        <dbReference type="ARBA" id="ARBA00022837"/>
    </source>
</evidence>
<dbReference type="InterPro" id="IPR059100">
    <property type="entry name" value="TSP3_bac"/>
</dbReference>
<dbReference type="SMART" id="SM00560">
    <property type="entry name" value="LamGL"/>
    <property type="match status" value="1"/>
</dbReference>
<feature type="compositionally biased region" description="Polar residues" evidence="8">
    <location>
        <begin position="396"/>
        <end position="405"/>
    </location>
</feature>
<keyword evidence="4 11" id="KW-0378">Hydrolase</keyword>
<dbReference type="Gene3D" id="2.115.10.20">
    <property type="entry name" value="Glycosyl hydrolase domain, family 43"/>
    <property type="match status" value="1"/>
</dbReference>
<dbReference type="Gene3D" id="2.60.120.200">
    <property type="match status" value="2"/>
</dbReference>
<keyword evidence="5" id="KW-0106">Calcium</keyword>
<evidence type="ECO:0000256" key="6">
    <source>
        <dbReference type="ARBA" id="ARBA00023157"/>
    </source>
</evidence>
<feature type="region of interest" description="Disordered" evidence="8">
    <location>
        <begin position="359"/>
        <end position="405"/>
    </location>
</feature>
<feature type="region of interest" description="Disordered" evidence="8">
    <location>
        <begin position="944"/>
        <end position="971"/>
    </location>
</feature>
<keyword evidence="6" id="KW-1015">Disulfide bond</keyword>
<feature type="signal peptide" evidence="9">
    <location>
        <begin position="1"/>
        <end position="20"/>
    </location>
</feature>
<keyword evidence="12" id="KW-1185">Reference proteome</keyword>
<gene>
    <name evidence="11" type="ORF">HW115_08320</name>
</gene>
<evidence type="ECO:0000256" key="7">
    <source>
        <dbReference type="ARBA" id="ARBA00023295"/>
    </source>
</evidence>
<evidence type="ECO:0000256" key="2">
    <source>
        <dbReference type="ARBA" id="ARBA00022525"/>
    </source>
</evidence>
<comment type="caution">
    <text evidence="11">The sequence shown here is derived from an EMBL/GenBank/DDBJ whole genome shotgun (WGS) entry which is preliminary data.</text>
</comment>